<reference evidence="1 2" key="1">
    <citation type="journal article" date="2020" name="Phytopathology">
        <title>Genome Sequence Resources of Colletotrichum truncatum, C. plurivorum, C. musicola, and C. sojae: Four Species Pathogenic to Soybean (Glycine max).</title>
        <authorList>
            <person name="Rogerio F."/>
            <person name="Boufleur T.R."/>
            <person name="Ciampi-Guillardi M."/>
            <person name="Sukno S.A."/>
            <person name="Thon M.R."/>
            <person name="Massola Junior N.S."/>
            <person name="Baroncelli R."/>
        </authorList>
    </citation>
    <scope>NUCLEOTIDE SEQUENCE [LARGE SCALE GENOMIC DNA]</scope>
    <source>
        <strain evidence="1 2">CMES1059</strain>
    </source>
</reference>
<dbReference type="Proteomes" id="UP000805649">
    <property type="component" value="Unassembled WGS sequence"/>
</dbReference>
<dbReference type="EMBL" id="VUJX02000018">
    <property type="protein sequence ID" value="KAL0929336.1"/>
    <property type="molecule type" value="Genomic_DNA"/>
</dbReference>
<accession>A0ACC3YBV9</accession>
<evidence type="ECO:0000313" key="1">
    <source>
        <dbReference type="EMBL" id="KAL0929336.1"/>
    </source>
</evidence>
<proteinExistence type="predicted"/>
<keyword evidence="2" id="KW-1185">Reference proteome</keyword>
<protein>
    <submittedName>
        <fullName evidence="1">Uncharacterized protein</fullName>
    </submittedName>
</protein>
<sequence>MVTTVLPIDETLDSLERCLSLAIQLSCDLERPNNAPTNNDVPSNEFSLEPDCYVELIRRLESDHRVSLDKLHLEYEPDARLLRFKMTQGRLHSAMASQLGDLLRDIARNVLPDIQAIRETPRVNMEDHTPRVVAEVAHSHPTTLDALEERCTEFLSCSAGYVRAVIAIKIPYSPGKPIETLLDELDRCFVALWVWQDGAVKRELPWTKITAQDAVLSLRISHLRGLATRASTHRKTRRRGPKGRRTRRPNSSNDFIRIPFATLEAELRKAVHWASLDPTTR</sequence>
<comment type="caution">
    <text evidence="1">The sequence shown here is derived from an EMBL/GenBank/DDBJ whole genome shotgun (WGS) entry which is preliminary data.</text>
</comment>
<gene>
    <name evidence="1" type="ORF">CTRU02_215692</name>
</gene>
<organism evidence="1 2">
    <name type="scientific">Colletotrichum truncatum</name>
    <name type="common">Anthracnose fungus</name>
    <name type="synonym">Colletotrichum capsici</name>
    <dbReference type="NCBI Taxonomy" id="5467"/>
    <lineage>
        <taxon>Eukaryota</taxon>
        <taxon>Fungi</taxon>
        <taxon>Dikarya</taxon>
        <taxon>Ascomycota</taxon>
        <taxon>Pezizomycotina</taxon>
        <taxon>Sordariomycetes</taxon>
        <taxon>Hypocreomycetidae</taxon>
        <taxon>Glomerellales</taxon>
        <taxon>Glomerellaceae</taxon>
        <taxon>Colletotrichum</taxon>
        <taxon>Colletotrichum truncatum species complex</taxon>
    </lineage>
</organism>
<name>A0ACC3YBV9_COLTU</name>
<evidence type="ECO:0000313" key="2">
    <source>
        <dbReference type="Proteomes" id="UP000805649"/>
    </source>
</evidence>